<dbReference type="Gene3D" id="2.30.30.490">
    <property type="match status" value="1"/>
</dbReference>
<dbReference type="Gene3D" id="1.10.472.30">
    <property type="entry name" value="Transcription elongation factor S-II, central domain"/>
    <property type="match status" value="1"/>
</dbReference>
<accession>A0A8J8NT51</accession>
<feature type="domain" description="TFIIS central" evidence="2">
    <location>
        <begin position="286"/>
        <end position="403"/>
    </location>
</feature>
<dbReference type="AlphaFoldDB" id="A0A8J8NT51"/>
<gene>
    <name evidence="3" type="ORF">FGO68_gene4231</name>
</gene>
<keyword evidence="4" id="KW-1185">Reference proteome</keyword>
<protein>
    <recommendedName>
        <fullName evidence="2">TFIIS central domain-containing protein</fullName>
    </recommendedName>
</protein>
<dbReference type="OrthoDB" id="1884872at2759"/>
<evidence type="ECO:0000256" key="1">
    <source>
        <dbReference type="SAM" id="MobiDB-lite"/>
    </source>
</evidence>
<dbReference type="InterPro" id="IPR036575">
    <property type="entry name" value="TFIIS_cen_dom_sf"/>
</dbReference>
<dbReference type="InterPro" id="IPR003618">
    <property type="entry name" value="TFIIS_cen_dom"/>
</dbReference>
<comment type="caution">
    <text evidence="3">The sequence shown here is derived from an EMBL/GenBank/DDBJ whole genome shotgun (WGS) entry which is preliminary data.</text>
</comment>
<reference evidence="3" key="1">
    <citation type="submission" date="2019-06" db="EMBL/GenBank/DDBJ databases">
        <authorList>
            <person name="Zheng W."/>
        </authorList>
    </citation>
    <scope>NUCLEOTIDE SEQUENCE</scope>
    <source>
        <strain evidence="3">QDHG01</strain>
    </source>
</reference>
<evidence type="ECO:0000259" key="2">
    <source>
        <dbReference type="SMART" id="SM00510"/>
    </source>
</evidence>
<dbReference type="PANTHER" id="PTHR46364">
    <property type="entry name" value="OS08G0421900 PROTEIN"/>
    <property type="match status" value="1"/>
</dbReference>
<dbReference type="SUPFAM" id="SSF57903">
    <property type="entry name" value="FYVE/PHD zinc finger"/>
    <property type="match status" value="1"/>
</dbReference>
<organism evidence="3 4">
    <name type="scientific">Halteria grandinella</name>
    <dbReference type="NCBI Taxonomy" id="5974"/>
    <lineage>
        <taxon>Eukaryota</taxon>
        <taxon>Sar</taxon>
        <taxon>Alveolata</taxon>
        <taxon>Ciliophora</taxon>
        <taxon>Intramacronucleata</taxon>
        <taxon>Spirotrichea</taxon>
        <taxon>Stichotrichia</taxon>
        <taxon>Sporadotrichida</taxon>
        <taxon>Halteriidae</taxon>
        <taxon>Halteria</taxon>
    </lineage>
</organism>
<dbReference type="Pfam" id="PF07500">
    <property type="entry name" value="TFIIS_M"/>
    <property type="match status" value="1"/>
</dbReference>
<evidence type="ECO:0000313" key="3">
    <source>
        <dbReference type="EMBL" id="TNV80593.1"/>
    </source>
</evidence>
<feature type="region of interest" description="Disordered" evidence="1">
    <location>
        <begin position="193"/>
        <end position="230"/>
    </location>
</feature>
<proteinExistence type="predicted"/>
<dbReference type="InterPro" id="IPR043151">
    <property type="entry name" value="BAH_sf"/>
</dbReference>
<dbReference type="InterPro" id="IPR011011">
    <property type="entry name" value="Znf_FYVE_PHD"/>
</dbReference>
<name>A0A8J8NT51_HALGN</name>
<dbReference type="CDD" id="cd20335">
    <property type="entry name" value="BRcat_RBR"/>
    <property type="match status" value="1"/>
</dbReference>
<sequence length="560" mass="64972">MEQKFTQVKASDFVVVFSDKYKKKIIAKVIEIDSSDAVKLEIYALPSSLEFGRQPYHSRFELVRTDINIEEQRDSILKVVQVLRFQDYMKIAKQVKEESPLEEVTDENLDDFHTFFFRQRYSDTTKQCIPEPKVRCICRKELNPDEDFLTCPNPSCGEYMHVGCLRTAADRKCSECQAEFAPKEIFSGMKRTQAQVAAHEKEDEQAGDKQDEDEKDALEPIKKRKRPDLDSDSFIPAKRTCFPSIKDDKTALTLESFIVQMKKESEQQVEKQNMNNTQKQRRGTKENFAYSLLQGAFETLEDDGKKLLEAMGWKEEGLVPNIQQLYEFCLKIATQIESGMFIKFEQIANPYLQKYRKLLPAFRNPENQELRHSILIGEIEPVKVFELTDHQLAPKRIQLLQEQQKQKYFQEQVIINQPIHVIAKSKKGDEVMVLNSGDLQMVTSHDHTENFNQIPTEQRMLLDEIEQQDAPHMGDAPIPVEEPAPEQVQRELIPGLTAEQQEVIDGLQKWSVKALTQKFADRLELLKGKTKDHFVRVTKEMAEMYEKKNAEAKEKIRKGI</sequence>
<dbReference type="SUPFAM" id="SSF46942">
    <property type="entry name" value="Elongation factor TFIIS domain 2"/>
    <property type="match status" value="1"/>
</dbReference>
<evidence type="ECO:0000313" key="4">
    <source>
        <dbReference type="Proteomes" id="UP000785679"/>
    </source>
</evidence>
<dbReference type="EMBL" id="RRYP01007301">
    <property type="protein sequence ID" value="TNV80593.1"/>
    <property type="molecule type" value="Genomic_DNA"/>
</dbReference>
<dbReference type="SMART" id="SM00510">
    <property type="entry name" value="TFS2M"/>
    <property type="match status" value="1"/>
</dbReference>
<dbReference type="GO" id="GO:0006351">
    <property type="term" value="P:DNA-templated transcription"/>
    <property type="evidence" value="ECO:0007669"/>
    <property type="project" value="InterPro"/>
</dbReference>
<dbReference type="Proteomes" id="UP000785679">
    <property type="component" value="Unassembled WGS sequence"/>
</dbReference>
<feature type="compositionally biased region" description="Basic and acidic residues" evidence="1">
    <location>
        <begin position="198"/>
        <end position="209"/>
    </location>
</feature>